<dbReference type="EMBL" id="VUMO01000005">
    <property type="protein sequence ID" value="MSS19811.1"/>
    <property type="molecule type" value="Genomic_DNA"/>
</dbReference>
<proteinExistence type="predicted"/>
<protein>
    <submittedName>
        <fullName evidence="1">Uncharacterized protein</fullName>
    </submittedName>
</protein>
<dbReference type="Proteomes" id="UP000461754">
    <property type="component" value="Unassembled WGS sequence"/>
</dbReference>
<organism evidence="1 2">
    <name type="scientific">Pseudoramibacter porci</name>
    <dbReference type="NCBI Taxonomy" id="2606631"/>
    <lineage>
        <taxon>Bacteria</taxon>
        <taxon>Bacillati</taxon>
        <taxon>Bacillota</taxon>
        <taxon>Clostridia</taxon>
        <taxon>Eubacteriales</taxon>
        <taxon>Eubacteriaceae</taxon>
        <taxon>Pseudoramibacter</taxon>
    </lineage>
</organism>
<keyword evidence="2" id="KW-1185">Reference proteome</keyword>
<comment type="caution">
    <text evidence="1">The sequence shown here is derived from an EMBL/GenBank/DDBJ whole genome shotgun (WGS) entry which is preliminary data.</text>
</comment>
<evidence type="ECO:0000313" key="1">
    <source>
        <dbReference type="EMBL" id="MSS19811.1"/>
    </source>
</evidence>
<gene>
    <name evidence="1" type="ORF">FYJ52_05270</name>
</gene>
<dbReference type="RefSeq" id="WP_154576183.1">
    <property type="nucleotide sequence ID" value="NZ_VUMO01000005.1"/>
</dbReference>
<evidence type="ECO:0000313" key="2">
    <source>
        <dbReference type="Proteomes" id="UP000461754"/>
    </source>
</evidence>
<name>A0A7X2TAS9_9FIRM</name>
<reference evidence="1 2" key="1">
    <citation type="submission" date="2019-08" db="EMBL/GenBank/DDBJ databases">
        <title>In-depth cultivation of the pig gut microbiome towards novel bacterial diversity and tailored functional studies.</title>
        <authorList>
            <person name="Wylensek D."/>
            <person name="Hitch T.C.A."/>
            <person name="Clavel T."/>
        </authorList>
    </citation>
    <scope>NUCLEOTIDE SEQUENCE [LARGE SCALE GENOMIC DNA]</scope>
    <source>
        <strain evidence="1 2">RF-744-FAT-4</strain>
    </source>
</reference>
<accession>A0A7X2TAS9</accession>
<dbReference type="AlphaFoldDB" id="A0A7X2TAS9"/>
<sequence length="87" mass="9898">MIDLIFVLLDVIFDFLIPSLHNSEARKNVVLISPHLVIPGDMGKEITVFNFPLPDVAEIEDMMDQIVAENEMTTTSLFKAIEPYEVY</sequence>